<evidence type="ECO:0000313" key="1">
    <source>
        <dbReference type="Proteomes" id="UP000025227"/>
    </source>
</evidence>
<keyword evidence="1" id="KW-1185">Reference proteome</keyword>
<organism evidence="1 2">
    <name type="scientific">Haemonchus contortus</name>
    <name type="common">Barber pole worm</name>
    <dbReference type="NCBI Taxonomy" id="6289"/>
    <lineage>
        <taxon>Eukaryota</taxon>
        <taxon>Metazoa</taxon>
        <taxon>Ecdysozoa</taxon>
        <taxon>Nematoda</taxon>
        <taxon>Chromadorea</taxon>
        <taxon>Rhabditida</taxon>
        <taxon>Rhabditina</taxon>
        <taxon>Rhabditomorpha</taxon>
        <taxon>Strongyloidea</taxon>
        <taxon>Trichostrongylidae</taxon>
        <taxon>Haemonchus</taxon>
    </lineage>
</organism>
<proteinExistence type="predicted"/>
<dbReference type="AlphaFoldDB" id="A0A7I4Z2C9"/>
<sequence length="123" mass="13995">MDEAAEDGKSIRNARWSFAHYKTKMTSLRRPDGVVSASRRAVEKVIYDFYWDLFDSHIHLPSPISGTTLLRFSLPKIKAEHLKSLPPVIVRTLATLFTQYLSECKVPTSWETSKTVSPIKKGD</sequence>
<dbReference type="WBParaSite" id="HCON_00172980-00001">
    <property type="protein sequence ID" value="HCON_00172980-00001"/>
    <property type="gene ID" value="HCON_00172980"/>
</dbReference>
<protein>
    <submittedName>
        <fullName evidence="2">Transposase</fullName>
    </submittedName>
</protein>
<name>A0A7I4Z2C9_HAECO</name>
<dbReference type="Proteomes" id="UP000025227">
    <property type="component" value="Unplaced"/>
</dbReference>
<evidence type="ECO:0000313" key="2">
    <source>
        <dbReference type="WBParaSite" id="HCON_00172980-00001"/>
    </source>
</evidence>
<accession>A0A7I4Z2C9</accession>
<dbReference type="OMA" id="CCCKEGD"/>
<reference evidence="2" key="1">
    <citation type="submission" date="2020-12" db="UniProtKB">
        <authorList>
            <consortium name="WormBaseParasite"/>
        </authorList>
    </citation>
    <scope>IDENTIFICATION</scope>
    <source>
        <strain evidence="2">MHco3</strain>
    </source>
</reference>